<evidence type="ECO:0000313" key="2">
    <source>
        <dbReference type="EMBL" id="EKU27574.1"/>
    </source>
</evidence>
<gene>
    <name evidence="2" type="ORF">C683_0355</name>
</gene>
<proteinExistence type="predicted"/>
<feature type="transmembrane region" description="Helical" evidence="1">
    <location>
        <begin position="70"/>
        <end position="88"/>
    </location>
</feature>
<dbReference type="EMBL" id="AMYT01000011">
    <property type="protein sequence ID" value="EKU27574.1"/>
    <property type="molecule type" value="Genomic_DNA"/>
</dbReference>
<keyword evidence="1" id="KW-0812">Transmembrane</keyword>
<keyword evidence="3" id="KW-1185">Reference proteome</keyword>
<dbReference type="AlphaFoldDB" id="K8Z9A2"/>
<dbReference type="RefSeq" id="WP_009488776.1">
    <property type="nucleotide sequence ID" value="NZ_AMYT01000011.1"/>
</dbReference>
<name>K8Z9A2_9ENTE</name>
<feature type="transmembrane region" description="Helical" evidence="1">
    <location>
        <begin position="95"/>
        <end position="112"/>
    </location>
</feature>
<feature type="transmembrane region" description="Helical" evidence="1">
    <location>
        <begin position="12"/>
        <end position="30"/>
    </location>
</feature>
<sequence>MFSLVNLNIPAFSWVIFGLLVLFYVLGAFWSHKKGLYLFPRYFIKWKENNGKYELNANEKAVVACFGRKIMMWCLGFMFAIVVLLTVYRFLKINYGLVALIVISFLYLYHYYASFSTGGEVE</sequence>
<protein>
    <recommendedName>
        <fullName evidence="4">DUF3784 domain-containing protein</fullName>
    </recommendedName>
</protein>
<organism evidence="2 3">
    <name type="scientific">Catellicoccus marimammalium M35/04/3</name>
    <dbReference type="NCBI Taxonomy" id="1234409"/>
    <lineage>
        <taxon>Bacteria</taxon>
        <taxon>Bacillati</taxon>
        <taxon>Bacillota</taxon>
        <taxon>Bacilli</taxon>
        <taxon>Lactobacillales</taxon>
        <taxon>Enterococcaceae</taxon>
        <taxon>Catellicoccus</taxon>
    </lineage>
</organism>
<dbReference type="Proteomes" id="UP000016057">
    <property type="component" value="Unassembled WGS sequence"/>
</dbReference>
<evidence type="ECO:0008006" key="4">
    <source>
        <dbReference type="Google" id="ProtNLM"/>
    </source>
</evidence>
<reference evidence="2 3" key="1">
    <citation type="journal article" date="2013" name="Genome Announc.">
        <title>Draft Genome Sequence of Catellicoccus marimammalium, a Novel Species Commonly Found in Gull Feces.</title>
        <authorList>
            <person name="Weigand M.R."/>
            <person name="Ryu H."/>
            <person name="Bozcek L."/>
            <person name="Konstantinidis K.T."/>
            <person name="Santo Domingo J.W."/>
        </authorList>
    </citation>
    <scope>NUCLEOTIDE SEQUENCE [LARGE SCALE GENOMIC DNA]</scope>
    <source>
        <strain evidence="2 3">M35/04/3</strain>
    </source>
</reference>
<accession>K8Z9A2</accession>
<keyword evidence="1" id="KW-1133">Transmembrane helix</keyword>
<evidence type="ECO:0000256" key="1">
    <source>
        <dbReference type="SAM" id="Phobius"/>
    </source>
</evidence>
<evidence type="ECO:0000313" key="3">
    <source>
        <dbReference type="Proteomes" id="UP000016057"/>
    </source>
</evidence>
<comment type="caution">
    <text evidence="2">The sequence shown here is derived from an EMBL/GenBank/DDBJ whole genome shotgun (WGS) entry which is preliminary data.</text>
</comment>
<dbReference type="STRING" id="1234409.C683_0355"/>
<keyword evidence="1" id="KW-0472">Membrane</keyword>